<dbReference type="Pfam" id="PF02127">
    <property type="entry name" value="Peptidase_M18"/>
    <property type="match status" value="1"/>
</dbReference>
<dbReference type="PANTHER" id="PTHR28570">
    <property type="entry name" value="ASPARTYL AMINOPEPTIDASE"/>
    <property type="match status" value="1"/>
</dbReference>
<dbReference type="RefSeq" id="WP_022938246.1">
    <property type="nucleotide sequence ID" value="NZ_CABKRQ010000005.1"/>
</dbReference>
<dbReference type="PANTHER" id="PTHR28570:SF3">
    <property type="entry name" value="ASPARTYL AMINOPEPTIDASE"/>
    <property type="match status" value="1"/>
</dbReference>
<organism evidence="11 12">
    <name type="scientific">Dielma fastidiosa</name>
    <dbReference type="NCBI Taxonomy" id="1034346"/>
    <lineage>
        <taxon>Bacteria</taxon>
        <taxon>Bacillati</taxon>
        <taxon>Bacillota</taxon>
        <taxon>Erysipelotrichia</taxon>
        <taxon>Erysipelotrichales</taxon>
        <taxon>Erysipelotrichaceae</taxon>
        <taxon>Dielma</taxon>
    </lineage>
</organism>
<proteinExistence type="inferred from homology"/>
<sequence length="434" mass="48004">MKNQLMHDCLAFIQKSPSTFHAVHELKDTCLKAGFTELKEGTVWQLEKGRGYVVTRNGSSILAFKIGSKLSAPIFNITASHSDSPTFKLKENAEIESSAYLQLNTEGYGGMIASSWFDRPLSLAGRLAVKKADKIEIQLYDAGRDLLMIPNVAIHMNRSINSGYNYNLQVDLLPLFSAKNKQGTLKKLIAEDIKAAEADILSMELNIYNRTPYSIWGAEEEFVSSPKLDNLECAYTTLDGFLKAQNDERICVYGCFDNEEVGSTSKQGADSTFLYDVLKRISANLGYDEEAYLAGLNHSFMLSADNAHALHPNHPEFSDKTNQVLMNQGVVVKGNANQKYTTDGVSNAIFKAICEQAGVPLQFYYNRSDMPGGSTLGNLSSRHVSIKTIDIGLAQLAMHSSYETAGIKDGQYMSQACQAFYETSLTMDEEAIRF</sequence>
<dbReference type="EMBL" id="QJKH01000003">
    <property type="protein sequence ID" value="PXX80639.1"/>
    <property type="molecule type" value="Genomic_DNA"/>
</dbReference>
<evidence type="ECO:0000256" key="2">
    <source>
        <dbReference type="ARBA" id="ARBA00008290"/>
    </source>
</evidence>
<evidence type="ECO:0000313" key="11">
    <source>
        <dbReference type="EMBL" id="PXX80639.1"/>
    </source>
</evidence>
<comment type="cofactor">
    <cofactor evidence="1 10">
        <name>Zn(2+)</name>
        <dbReference type="ChEBI" id="CHEBI:29105"/>
    </cofactor>
</comment>
<dbReference type="GO" id="GO:0005737">
    <property type="term" value="C:cytoplasm"/>
    <property type="evidence" value="ECO:0007669"/>
    <property type="project" value="UniProtKB-ARBA"/>
</dbReference>
<keyword evidence="5 9" id="KW-0479">Metal-binding</keyword>
<comment type="caution">
    <text evidence="11">The sequence shown here is derived from an EMBL/GenBank/DDBJ whole genome shotgun (WGS) entry which is preliminary data.</text>
</comment>
<keyword evidence="3 9" id="KW-0031">Aminopeptidase</keyword>
<keyword evidence="6 9" id="KW-0378">Hydrolase</keyword>
<evidence type="ECO:0000256" key="8">
    <source>
        <dbReference type="ARBA" id="ARBA00023049"/>
    </source>
</evidence>
<protein>
    <recommendedName>
        <fullName evidence="10">M18 family aminopeptidase</fullName>
        <ecNumber evidence="10">3.4.11.-</ecNumber>
    </recommendedName>
</protein>
<keyword evidence="12" id="KW-1185">Reference proteome</keyword>
<dbReference type="Proteomes" id="UP000247612">
    <property type="component" value="Unassembled WGS sequence"/>
</dbReference>
<dbReference type="CDD" id="cd05658">
    <property type="entry name" value="M18_DAP"/>
    <property type="match status" value="1"/>
</dbReference>
<evidence type="ECO:0000256" key="1">
    <source>
        <dbReference type="ARBA" id="ARBA00001947"/>
    </source>
</evidence>
<evidence type="ECO:0000256" key="3">
    <source>
        <dbReference type="ARBA" id="ARBA00022438"/>
    </source>
</evidence>
<keyword evidence="4 9" id="KW-0645">Protease</keyword>
<evidence type="ECO:0000256" key="6">
    <source>
        <dbReference type="ARBA" id="ARBA00022801"/>
    </source>
</evidence>
<dbReference type="GO" id="GO:0008237">
    <property type="term" value="F:metallopeptidase activity"/>
    <property type="evidence" value="ECO:0007669"/>
    <property type="project" value="UniProtKB-KW"/>
</dbReference>
<dbReference type="EC" id="3.4.11.-" evidence="10"/>
<dbReference type="GO" id="GO:0008270">
    <property type="term" value="F:zinc ion binding"/>
    <property type="evidence" value="ECO:0007669"/>
    <property type="project" value="InterPro"/>
</dbReference>
<reference evidence="11 12" key="1">
    <citation type="submission" date="2018-05" db="EMBL/GenBank/DDBJ databases">
        <title>Genomic Encyclopedia of Type Strains, Phase IV (KMG-IV): sequencing the most valuable type-strain genomes for metagenomic binning, comparative biology and taxonomic classification.</title>
        <authorList>
            <person name="Goeker M."/>
        </authorList>
    </citation>
    <scope>NUCLEOTIDE SEQUENCE [LARGE SCALE GENOMIC DNA]</scope>
    <source>
        <strain evidence="11 12">JC118</strain>
    </source>
</reference>
<comment type="similarity">
    <text evidence="2 9">Belongs to the peptidase M18 family.</text>
</comment>
<dbReference type="Gene3D" id="2.30.250.10">
    <property type="entry name" value="Aminopeptidase i, Domain 2"/>
    <property type="match status" value="1"/>
</dbReference>
<evidence type="ECO:0000256" key="4">
    <source>
        <dbReference type="ARBA" id="ARBA00022670"/>
    </source>
</evidence>
<dbReference type="GeneID" id="94442516"/>
<dbReference type="PRINTS" id="PR00932">
    <property type="entry name" value="AMINO1PTASE"/>
</dbReference>
<evidence type="ECO:0000256" key="7">
    <source>
        <dbReference type="ARBA" id="ARBA00022833"/>
    </source>
</evidence>
<evidence type="ECO:0000256" key="9">
    <source>
        <dbReference type="RuleBase" id="RU004386"/>
    </source>
</evidence>
<dbReference type="SUPFAM" id="SSF101821">
    <property type="entry name" value="Aminopeptidase/glucanase lid domain"/>
    <property type="match status" value="1"/>
</dbReference>
<evidence type="ECO:0000256" key="10">
    <source>
        <dbReference type="RuleBase" id="RU004387"/>
    </source>
</evidence>
<dbReference type="InterPro" id="IPR023358">
    <property type="entry name" value="Peptidase_M18_dom2"/>
</dbReference>
<name>A0A318KSB2_9FIRM</name>
<keyword evidence="7 9" id="KW-0862">Zinc</keyword>
<dbReference type="GO" id="GO:0006508">
    <property type="term" value="P:proteolysis"/>
    <property type="evidence" value="ECO:0007669"/>
    <property type="project" value="UniProtKB-KW"/>
</dbReference>
<keyword evidence="8 9" id="KW-0482">Metalloprotease</keyword>
<dbReference type="NCBIfam" id="NF002759">
    <property type="entry name" value="PRK02813.1"/>
    <property type="match status" value="1"/>
</dbReference>
<dbReference type="GO" id="GO:0004177">
    <property type="term" value="F:aminopeptidase activity"/>
    <property type="evidence" value="ECO:0007669"/>
    <property type="project" value="UniProtKB-KW"/>
</dbReference>
<dbReference type="OrthoDB" id="9764268at2"/>
<evidence type="ECO:0000256" key="5">
    <source>
        <dbReference type="ARBA" id="ARBA00022723"/>
    </source>
</evidence>
<accession>A0A318KSB2</accession>
<dbReference type="STRING" id="1034346.GCA_000313565_01941"/>
<gene>
    <name evidence="11" type="ORF">DES51_103235</name>
</gene>
<evidence type="ECO:0000313" key="12">
    <source>
        <dbReference type="Proteomes" id="UP000247612"/>
    </source>
</evidence>
<dbReference type="Gene3D" id="3.40.630.10">
    <property type="entry name" value="Zn peptidases"/>
    <property type="match status" value="1"/>
</dbReference>
<dbReference type="InterPro" id="IPR001948">
    <property type="entry name" value="Peptidase_M18"/>
</dbReference>
<dbReference type="AlphaFoldDB" id="A0A318KSB2"/>
<dbReference type="SUPFAM" id="SSF53187">
    <property type="entry name" value="Zn-dependent exopeptidases"/>
    <property type="match status" value="1"/>
</dbReference>